<dbReference type="Pfam" id="PF00003">
    <property type="entry name" value="7tm_3"/>
    <property type="match status" value="1"/>
</dbReference>
<evidence type="ECO:0000313" key="12">
    <source>
        <dbReference type="Proteomes" id="UP000193944"/>
    </source>
</evidence>
<evidence type="ECO:0000256" key="1">
    <source>
        <dbReference type="ARBA" id="ARBA00004141"/>
    </source>
</evidence>
<keyword evidence="8" id="KW-0807">Transducer</keyword>
<keyword evidence="12" id="KW-1185">Reference proteome</keyword>
<dbReference type="PANTHER" id="PTHR10519:SF20">
    <property type="entry name" value="G-PROTEIN COUPLED RECEPTOR 156-RELATED"/>
    <property type="match status" value="1"/>
</dbReference>
<evidence type="ECO:0000256" key="5">
    <source>
        <dbReference type="ARBA" id="ARBA00023136"/>
    </source>
</evidence>
<evidence type="ECO:0000313" key="11">
    <source>
        <dbReference type="EMBL" id="ORX86914.1"/>
    </source>
</evidence>
<feature type="transmembrane region" description="Helical" evidence="9">
    <location>
        <begin position="614"/>
        <end position="632"/>
    </location>
</feature>
<name>A0A1Y1XNK8_9FUNG</name>
<evidence type="ECO:0000256" key="7">
    <source>
        <dbReference type="ARBA" id="ARBA00023180"/>
    </source>
</evidence>
<organism evidence="11 12">
    <name type="scientific">Anaeromyces robustus</name>
    <dbReference type="NCBI Taxonomy" id="1754192"/>
    <lineage>
        <taxon>Eukaryota</taxon>
        <taxon>Fungi</taxon>
        <taxon>Fungi incertae sedis</taxon>
        <taxon>Chytridiomycota</taxon>
        <taxon>Chytridiomycota incertae sedis</taxon>
        <taxon>Neocallimastigomycetes</taxon>
        <taxon>Neocallimastigales</taxon>
        <taxon>Neocallimastigaceae</taxon>
        <taxon>Anaeromyces</taxon>
    </lineage>
</organism>
<dbReference type="Gene3D" id="3.40.190.10">
    <property type="entry name" value="Periplasmic binding protein-like II"/>
    <property type="match status" value="1"/>
</dbReference>
<dbReference type="InterPro" id="IPR002455">
    <property type="entry name" value="GPCR3_GABA-B"/>
</dbReference>
<gene>
    <name evidence="11" type="ORF">BCR32DRAFT_289711</name>
</gene>
<dbReference type="InterPro" id="IPR017978">
    <property type="entry name" value="GPCR_3_C"/>
</dbReference>
<evidence type="ECO:0000256" key="6">
    <source>
        <dbReference type="ARBA" id="ARBA00023170"/>
    </source>
</evidence>
<evidence type="ECO:0000256" key="8">
    <source>
        <dbReference type="ARBA" id="ARBA00023224"/>
    </source>
</evidence>
<dbReference type="OrthoDB" id="2142773at2759"/>
<reference evidence="11 12" key="2">
    <citation type="submission" date="2016-08" db="EMBL/GenBank/DDBJ databases">
        <title>Pervasive Adenine N6-methylation of Active Genes in Fungi.</title>
        <authorList>
            <consortium name="DOE Joint Genome Institute"/>
            <person name="Mondo S.J."/>
            <person name="Dannebaum R.O."/>
            <person name="Kuo R.C."/>
            <person name="Labutti K."/>
            <person name="Haridas S."/>
            <person name="Kuo A."/>
            <person name="Salamov A."/>
            <person name="Ahrendt S.R."/>
            <person name="Lipzen A."/>
            <person name="Sullivan W."/>
            <person name="Andreopoulos W.B."/>
            <person name="Clum A."/>
            <person name="Lindquist E."/>
            <person name="Daum C."/>
            <person name="Ramamoorthy G.K."/>
            <person name="Gryganskyi A."/>
            <person name="Culley D."/>
            <person name="Magnuson J.K."/>
            <person name="James T.Y."/>
            <person name="O'Malley M.A."/>
            <person name="Stajich J.E."/>
            <person name="Spatafora J.W."/>
            <person name="Visel A."/>
            <person name="Grigoriev I.V."/>
        </authorList>
    </citation>
    <scope>NUCLEOTIDE SEQUENCE [LARGE SCALE GENOMIC DNA]</scope>
    <source>
        <strain evidence="11 12">S4</strain>
    </source>
</reference>
<feature type="transmembrane region" description="Helical" evidence="9">
    <location>
        <begin position="747"/>
        <end position="769"/>
    </location>
</feature>
<keyword evidence="7" id="KW-0325">Glycoprotein</keyword>
<sequence>MFINALDLPIIYGHFKDGRKVELCKNQLSDCIDVADSYTVGEGSEEFLLWTPFGEPGKAGEHVGNILARALRDLVMKTRDPKTQKDTIRGRIEVVSWSDMAYIPICQKDNPKSPCPTAMILGTTQFAYRSKHGDIKILDDYFDSYLNETHEPLTDSFLKQVYYDYYIDTHFMAVPLILDTRILYFNRTTFNTLNLNYPPPYGQWGSDTEPYYVTWNWEQFVQYINVINANFPNNHAFTFTGQYDEEMKLFNMIIRNYLIETIDSSKNCGFLNNKEKVVKIIENIVKPLFSQLGDEWYPDNEDTINFLNNKTDISPEDLPKICCRDTSIYSNGFLGLTIDSPNSMRKVKLFSEDPTSEIAAGYVPGTTSYLGGSGVAISNYVSKKMQDYAWELILMLINDSSGYLTELGIATNMMPPYDSLYDIRYWNDQKWDVPKAQIRHSIQIQYPRESFPEFGELEDRHPIRLMMLEILKKNIEPSEAVERCCKLMNSVLAGICSDDNWTYTLGECANSHKRKITFSFVKLCKDGTPLPKERYVSCSYVSHYSRTGGSMVIFSVIGIIISLIYMGFFFYFRKSEPIKKAPLNYSIIAILGSILNYLSVIFNTGYPNEFKCIMSKWFLIIGLGLSFGGFTVKLKKVYEIFKSHGIQLNNNFSSDLKLYRIMVSLVLLNVFALIFWTSFNSPIVSSINESINVNTRSISYDVIKCTSFFEQNLTSVFFTYIFNIITLLYGVWLSFKTWRIPQNYSETKFDCTSIFISAFSIIIAIPLLWVSHSNYVHYLIKSLVLNFVTAIAISVYCVPKIRSAYYYTKVILQKKESNTSLVNHSDKILGSVICPSCGALLDNSLFNNK</sequence>
<comment type="caution">
    <text evidence="11">The sequence shown here is derived from an EMBL/GenBank/DDBJ whole genome shotgun (WGS) entry which is preliminary data.</text>
</comment>
<evidence type="ECO:0000259" key="10">
    <source>
        <dbReference type="PROSITE" id="PS50259"/>
    </source>
</evidence>
<feature type="transmembrane region" description="Helical" evidence="9">
    <location>
        <begin position="551"/>
        <end position="571"/>
    </location>
</feature>
<keyword evidence="4" id="KW-0297">G-protein coupled receptor</keyword>
<protein>
    <recommendedName>
        <fullName evidence="10">G-protein coupled receptors family 3 profile domain-containing protein</fullName>
    </recommendedName>
</protein>
<dbReference type="GO" id="GO:0004965">
    <property type="term" value="F:G protein-coupled GABA receptor activity"/>
    <property type="evidence" value="ECO:0007669"/>
    <property type="project" value="InterPro"/>
</dbReference>
<dbReference type="GO" id="GO:0038039">
    <property type="term" value="C:G protein-coupled receptor heterodimeric complex"/>
    <property type="evidence" value="ECO:0007669"/>
    <property type="project" value="TreeGrafter"/>
</dbReference>
<keyword evidence="6" id="KW-0675">Receptor</keyword>
<dbReference type="PANTHER" id="PTHR10519">
    <property type="entry name" value="GABA-B RECEPTOR"/>
    <property type="match status" value="1"/>
</dbReference>
<proteinExistence type="predicted"/>
<evidence type="ECO:0000256" key="2">
    <source>
        <dbReference type="ARBA" id="ARBA00022692"/>
    </source>
</evidence>
<dbReference type="GO" id="GO:0007214">
    <property type="term" value="P:gamma-aminobutyric acid signaling pathway"/>
    <property type="evidence" value="ECO:0007669"/>
    <property type="project" value="TreeGrafter"/>
</dbReference>
<dbReference type="SUPFAM" id="SSF53850">
    <property type="entry name" value="Periplasmic binding protein-like II"/>
    <property type="match status" value="1"/>
</dbReference>
<keyword evidence="2 9" id="KW-0812">Transmembrane</keyword>
<feature type="transmembrane region" description="Helical" evidence="9">
    <location>
        <begin position="583"/>
        <end position="602"/>
    </location>
</feature>
<dbReference type="AlphaFoldDB" id="A0A1Y1XNK8"/>
<dbReference type="Proteomes" id="UP000193944">
    <property type="component" value="Unassembled WGS sequence"/>
</dbReference>
<accession>A0A1Y1XNK8</accession>
<feature type="domain" description="G-protein coupled receptors family 3 profile" evidence="10">
    <location>
        <begin position="547"/>
        <end position="820"/>
    </location>
</feature>
<evidence type="ECO:0000256" key="9">
    <source>
        <dbReference type="SAM" id="Phobius"/>
    </source>
</evidence>
<evidence type="ECO:0000256" key="4">
    <source>
        <dbReference type="ARBA" id="ARBA00023040"/>
    </source>
</evidence>
<keyword evidence="5 9" id="KW-0472">Membrane</keyword>
<dbReference type="PROSITE" id="PS50259">
    <property type="entry name" value="G_PROTEIN_RECEP_F3_4"/>
    <property type="match status" value="1"/>
</dbReference>
<evidence type="ECO:0000256" key="3">
    <source>
        <dbReference type="ARBA" id="ARBA00022989"/>
    </source>
</evidence>
<keyword evidence="3 9" id="KW-1133">Transmembrane helix</keyword>
<reference evidence="11 12" key="1">
    <citation type="submission" date="2016-08" db="EMBL/GenBank/DDBJ databases">
        <title>A Parts List for Fungal Cellulosomes Revealed by Comparative Genomics.</title>
        <authorList>
            <consortium name="DOE Joint Genome Institute"/>
            <person name="Haitjema C.H."/>
            <person name="Gilmore S.P."/>
            <person name="Henske J.K."/>
            <person name="Solomon K.V."/>
            <person name="De Groot R."/>
            <person name="Kuo A."/>
            <person name="Mondo S.J."/>
            <person name="Salamov A.A."/>
            <person name="Labutti K."/>
            <person name="Zhao Z."/>
            <person name="Chiniquy J."/>
            <person name="Barry K."/>
            <person name="Brewer H.M."/>
            <person name="Purvine S.O."/>
            <person name="Wright A.T."/>
            <person name="Boxma B."/>
            <person name="Van Alen T."/>
            <person name="Hackstein J.H."/>
            <person name="Baker S.E."/>
            <person name="Grigoriev I.V."/>
            <person name="O'Malley M.A."/>
        </authorList>
    </citation>
    <scope>NUCLEOTIDE SEQUENCE [LARGE SCALE GENOMIC DNA]</scope>
    <source>
        <strain evidence="11 12">S4</strain>
    </source>
</reference>
<comment type="subcellular location">
    <subcellularLocation>
        <location evidence="1">Membrane</location>
        <topology evidence="1">Multi-pass membrane protein</topology>
    </subcellularLocation>
</comment>
<feature type="transmembrane region" description="Helical" evidence="9">
    <location>
        <begin position="717"/>
        <end position="735"/>
    </location>
</feature>
<feature type="transmembrane region" description="Helical" evidence="9">
    <location>
        <begin position="658"/>
        <end position="679"/>
    </location>
</feature>
<feature type="transmembrane region" description="Helical" evidence="9">
    <location>
        <begin position="775"/>
        <end position="798"/>
    </location>
</feature>
<dbReference type="EMBL" id="MCFG01000015">
    <property type="protein sequence ID" value="ORX86914.1"/>
    <property type="molecule type" value="Genomic_DNA"/>
</dbReference>